<dbReference type="Proteomes" id="UP001357733">
    <property type="component" value="Unassembled WGS sequence"/>
</dbReference>
<protein>
    <submittedName>
        <fullName evidence="4">Uncharacterized protein</fullName>
    </submittedName>
</protein>
<dbReference type="EMBL" id="JAYKOT010000002">
    <property type="protein sequence ID" value="MEB3428870.1"/>
    <property type="molecule type" value="Genomic_DNA"/>
</dbReference>
<feature type="region of interest" description="Disordered" evidence="1">
    <location>
        <begin position="128"/>
        <end position="147"/>
    </location>
</feature>
<evidence type="ECO:0000256" key="1">
    <source>
        <dbReference type="SAM" id="MobiDB-lite"/>
    </source>
</evidence>
<dbReference type="EMBL" id="JAYKOT010000003">
    <property type="protein sequence ID" value="MEB3430243.1"/>
    <property type="molecule type" value="Genomic_DNA"/>
</dbReference>
<dbReference type="AlphaFoldDB" id="A0AAW9MZE3"/>
<keyword evidence="5" id="KW-1185">Reference proteome</keyword>
<organism evidence="4 5">
    <name type="scientific">Citroniella saccharovorans</name>
    <dbReference type="NCBI Taxonomy" id="2053367"/>
    <lineage>
        <taxon>Bacteria</taxon>
        <taxon>Bacillati</taxon>
        <taxon>Bacillota</taxon>
        <taxon>Tissierellia</taxon>
        <taxon>Tissierellales</taxon>
        <taxon>Peptoniphilaceae</taxon>
        <taxon>Citroniella</taxon>
    </lineage>
</organism>
<reference evidence="4 5" key="1">
    <citation type="submission" date="2024-01" db="EMBL/GenBank/DDBJ databases">
        <title>Complete genome sequence of Citroniella saccharovorans strain M6.X9, isolated from human fecal sample.</title>
        <authorList>
            <person name="Cheng G."/>
            <person name="Westerholm M."/>
            <person name="Schnurer A."/>
        </authorList>
    </citation>
    <scope>NUCLEOTIDE SEQUENCE [LARGE SCALE GENOMIC DNA]</scope>
    <source>
        <strain evidence="4 5">DSM 29873</strain>
    </source>
</reference>
<evidence type="ECO:0000313" key="5">
    <source>
        <dbReference type="Proteomes" id="UP001357733"/>
    </source>
</evidence>
<evidence type="ECO:0000313" key="2">
    <source>
        <dbReference type="EMBL" id="MEB3428870.1"/>
    </source>
</evidence>
<evidence type="ECO:0000313" key="3">
    <source>
        <dbReference type="EMBL" id="MEB3428917.1"/>
    </source>
</evidence>
<accession>A0AAW9MZE3</accession>
<gene>
    <name evidence="2" type="ORF">VLK81_02325</name>
    <name evidence="3" type="ORF">VLK81_02570</name>
    <name evidence="4" type="ORF">VLK81_09630</name>
</gene>
<evidence type="ECO:0000313" key="4">
    <source>
        <dbReference type="EMBL" id="MEB3430243.1"/>
    </source>
</evidence>
<dbReference type="RefSeq" id="WP_324618929.1">
    <property type="nucleotide sequence ID" value="NZ_JAYKOT010000002.1"/>
</dbReference>
<dbReference type="EMBL" id="JAYKOT010000003">
    <property type="protein sequence ID" value="MEB3428917.1"/>
    <property type="molecule type" value="Genomic_DNA"/>
</dbReference>
<name>A0AAW9MZE3_9FIRM</name>
<sequence>MPNVKMKIKARKGKVEVTYESKVDQAQYLITELSRAALRDTAKYLRKIVVMDLKKLHGMKRHRRPYNTQYWVRNKEADLQIGFKHGAWYSVGQELGDMGMRKVGSLRNTTYDNIDQIQQIQAQYLSALNGEPSDPGDAEYKSPPGEE</sequence>
<comment type="caution">
    <text evidence="4">The sequence shown here is derived from an EMBL/GenBank/DDBJ whole genome shotgun (WGS) entry which is preliminary data.</text>
</comment>
<proteinExistence type="predicted"/>